<dbReference type="RefSeq" id="WP_112279838.1">
    <property type="nucleotide sequence ID" value="NZ_MASW01000001.1"/>
</dbReference>
<dbReference type="Proteomes" id="UP000249915">
    <property type="component" value="Unassembled WGS sequence"/>
</dbReference>
<organism evidence="6 7">
    <name type="scientific">Prauserella muralis</name>
    <dbReference type="NCBI Taxonomy" id="588067"/>
    <lineage>
        <taxon>Bacteria</taxon>
        <taxon>Bacillati</taxon>
        <taxon>Actinomycetota</taxon>
        <taxon>Actinomycetes</taxon>
        <taxon>Pseudonocardiales</taxon>
        <taxon>Pseudonocardiaceae</taxon>
        <taxon>Prauserella</taxon>
    </lineage>
</organism>
<dbReference type="AlphaFoldDB" id="A0A2V4BBA6"/>
<evidence type="ECO:0000313" key="6">
    <source>
        <dbReference type="EMBL" id="PXY31802.1"/>
    </source>
</evidence>
<keyword evidence="5" id="KW-0472">Membrane</keyword>
<comment type="caution">
    <text evidence="6">The sequence shown here is derived from an EMBL/GenBank/DDBJ whole genome shotgun (WGS) entry which is preliminary data.</text>
</comment>
<evidence type="ECO:0000256" key="2">
    <source>
        <dbReference type="ARBA" id="ARBA00022475"/>
    </source>
</evidence>
<dbReference type="Pfam" id="PF01810">
    <property type="entry name" value="LysE"/>
    <property type="match status" value="1"/>
</dbReference>
<evidence type="ECO:0000256" key="1">
    <source>
        <dbReference type="ARBA" id="ARBA00004651"/>
    </source>
</evidence>
<name>A0A2V4BBA6_9PSEU</name>
<sequence>MGWSELVPFAGVVLVGAMSPGPDFAVVVRHSAVAGRRAGTAAALGIATGILVWSMVAAVGVASLLAASAVAFTVVKLAGAAYLLYLGSKALLAAYRGGAAPLPKGDGEPVVAAHAFRDGLLCNVLNPKCAVFFVALLPQFLPAKPTVGDTVLTAAVPVGLTALWFCAVAVVVGAMRRLLAAPRVRRALDALTGTLLVAVGVRLAAQARTLP</sequence>
<dbReference type="PIRSF" id="PIRSF006324">
    <property type="entry name" value="LeuE"/>
    <property type="match status" value="1"/>
</dbReference>
<dbReference type="EMBL" id="MASW01000001">
    <property type="protein sequence ID" value="PXY31802.1"/>
    <property type="molecule type" value="Genomic_DNA"/>
</dbReference>
<accession>A0A2V4BBA6</accession>
<reference evidence="6 7" key="1">
    <citation type="submission" date="2016-07" db="EMBL/GenBank/DDBJ databases">
        <title>Draft genome sequence of Prauserella muralis DSM 45305, isolated from a mould-covered wall in an indoor environment.</title>
        <authorList>
            <person name="Ruckert C."/>
            <person name="Albersmeier A."/>
            <person name="Jiang C.-L."/>
            <person name="Jiang Y."/>
            <person name="Kalinowski J."/>
            <person name="Schneider O."/>
            <person name="Winkler A."/>
            <person name="Zotchev S.B."/>
        </authorList>
    </citation>
    <scope>NUCLEOTIDE SEQUENCE [LARGE SCALE GENOMIC DNA]</scope>
    <source>
        <strain evidence="6 7">DSM 45305</strain>
    </source>
</reference>
<evidence type="ECO:0000256" key="5">
    <source>
        <dbReference type="ARBA" id="ARBA00023136"/>
    </source>
</evidence>
<dbReference type="GO" id="GO:0015171">
    <property type="term" value="F:amino acid transmembrane transporter activity"/>
    <property type="evidence" value="ECO:0007669"/>
    <property type="project" value="TreeGrafter"/>
</dbReference>
<keyword evidence="7" id="KW-1185">Reference proteome</keyword>
<evidence type="ECO:0000256" key="3">
    <source>
        <dbReference type="ARBA" id="ARBA00022692"/>
    </source>
</evidence>
<keyword evidence="4" id="KW-1133">Transmembrane helix</keyword>
<dbReference type="PANTHER" id="PTHR30086:SF20">
    <property type="entry name" value="ARGININE EXPORTER PROTEIN ARGO-RELATED"/>
    <property type="match status" value="1"/>
</dbReference>
<dbReference type="InterPro" id="IPR001123">
    <property type="entry name" value="LeuE-type"/>
</dbReference>
<dbReference type="PANTHER" id="PTHR30086">
    <property type="entry name" value="ARGININE EXPORTER PROTEIN ARGO"/>
    <property type="match status" value="1"/>
</dbReference>
<dbReference type="OrthoDB" id="5185770at2"/>
<protein>
    <submittedName>
        <fullName evidence="6">Lysine transporter LysE</fullName>
    </submittedName>
</protein>
<proteinExistence type="predicted"/>
<dbReference type="GO" id="GO:0005886">
    <property type="term" value="C:plasma membrane"/>
    <property type="evidence" value="ECO:0007669"/>
    <property type="project" value="UniProtKB-SubCell"/>
</dbReference>
<evidence type="ECO:0000313" key="7">
    <source>
        <dbReference type="Proteomes" id="UP000249915"/>
    </source>
</evidence>
<comment type="subcellular location">
    <subcellularLocation>
        <location evidence="1">Cell membrane</location>
        <topology evidence="1">Multi-pass membrane protein</topology>
    </subcellularLocation>
</comment>
<gene>
    <name evidence="6" type="ORF">BAY60_05535</name>
</gene>
<keyword evidence="3" id="KW-0812">Transmembrane</keyword>
<keyword evidence="2" id="KW-1003">Cell membrane</keyword>
<evidence type="ECO:0000256" key="4">
    <source>
        <dbReference type="ARBA" id="ARBA00022989"/>
    </source>
</evidence>